<dbReference type="Proteomes" id="UP000268014">
    <property type="component" value="Unassembled WGS sequence"/>
</dbReference>
<reference evidence="1 2" key="1">
    <citation type="submission" date="2018-11" db="EMBL/GenBank/DDBJ databases">
        <authorList>
            <consortium name="Pathogen Informatics"/>
        </authorList>
    </citation>
    <scope>NUCLEOTIDE SEQUENCE [LARGE SCALE GENOMIC DNA]</scope>
    <source>
        <strain evidence="1 2">MHpl1</strain>
    </source>
</reference>
<keyword evidence="2" id="KW-1185">Reference proteome</keyword>
<accession>A0A3P7VP32</accession>
<protein>
    <submittedName>
        <fullName evidence="1">Uncharacterized protein</fullName>
    </submittedName>
</protein>
<evidence type="ECO:0000313" key="2">
    <source>
        <dbReference type="Proteomes" id="UP000268014"/>
    </source>
</evidence>
<proteinExistence type="predicted"/>
<sequence length="46" mass="5488">MSLLVLERPAMLELCSFLEIFRIQWLTFTRASPWIAEERDMSDVNE</sequence>
<organism evidence="1 2">
    <name type="scientific">Haemonchus placei</name>
    <name type="common">Barber's pole worm</name>
    <dbReference type="NCBI Taxonomy" id="6290"/>
    <lineage>
        <taxon>Eukaryota</taxon>
        <taxon>Metazoa</taxon>
        <taxon>Ecdysozoa</taxon>
        <taxon>Nematoda</taxon>
        <taxon>Chromadorea</taxon>
        <taxon>Rhabditida</taxon>
        <taxon>Rhabditina</taxon>
        <taxon>Rhabditomorpha</taxon>
        <taxon>Strongyloidea</taxon>
        <taxon>Trichostrongylidae</taxon>
        <taxon>Haemonchus</taxon>
    </lineage>
</organism>
<name>A0A3P7VP32_HAEPC</name>
<dbReference type="AlphaFoldDB" id="A0A3P7VP32"/>
<gene>
    <name evidence="1" type="ORF">HPLM_LOCUS943</name>
</gene>
<evidence type="ECO:0000313" key="1">
    <source>
        <dbReference type="EMBL" id="VDO07128.1"/>
    </source>
</evidence>
<dbReference type="EMBL" id="UZAF01001005">
    <property type="protein sequence ID" value="VDO07128.1"/>
    <property type="molecule type" value="Genomic_DNA"/>
</dbReference>